<reference evidence="5" key="1">
    <citation type="journal article" date="2015" name="Proc. Natl. Acad. Sci. U.S.A.">
        <title>Genome sequence of the Asian Tiger mosquito, Aedes albopictus, reveals insights into its biology, genetics, and evolution.</title>
        <authorList>
            <person name="Chen X.G."/>
            <person name="Jiang X."/>
            <person name="Gu J."/>
            <person name="Xu M."/>
            <person name="Wu Y."/>
            <person name="Deng Y."/>
            <person name="Zhang C."/>
            <person name="Bonizzoni M."/>
            <person name="Dermauw W."/>
            <person name="Vontas J."/>
            <person name="Armbruster P."/>
            <person name="Huang X."/>
            <person name="Yang Y."/>
            <person name="Zhang H."/>
            <person name="He W."/>
            <person name="Peng H."/>
            <person name="Liu Y."/>
            <person name="Wu K."/>
            <person name="Chen J."/>
            <person name="Lirakis M."/>
            <person name="Topalis P."/>
            <person name="Van Leeuwen T."/>
            <person name="Hall A.B."/>
            <person name="Jiang X."/>
            <person name="Thorpe C."/>
            <person name="Mueller R.L."/>
            <person name="Sun C."/>
            <person name="Waterhouse R.M."/>
            <person name="Yan G."/>
            <person name="Tu Z.J."/>
            <person name="Fang X."/>
            <person name="James A.A."/>
        </authorList>
    </citation>
    <scope>NUCLEOTIDE SEQUENCE [LARGE SCALE GENOMIC DNA]</scope>
    <source>
        <strain evidence="5">Foshan</strain>
    </source>
</reference>
<feature type="signal peptide" evidence="3">
    <location>
        <begin position="1"/>
        <end position="24"/>
    </location>
</feature>
<accession>A0ABM1Y5G6</accession>
<dbReference type="GeneID" id="109419855"/>
<evidence type="ECO:0000313" key="5">
    <source>
        <dbReference type="Proteomes" id="UP000069940"/>
    </source>
</evidence>
<evidence type="ECO:0000256" key="2">
    <source>
        <dbReference type="PROSITE-ProRule" id="PRU00497"/>
    </source>
</evidence>
<dbReference type="Proteomes" id="UP000069940">
    <property type="component" value="Unassembled WGS sequence"/>
</dbReference>
<sequence>MKFETKCAISRLQFSLLTVGCALAQNYNDGRYYPELYAAKFDDGKWRPDNSGAYRGSGSNSRSKTSSGTVGNRFIGASVAGSGVAATSSFSDSFGASSNIGSSNAFSVGGSFSSAKKTKTGFSDSSDAGKIGIKEDTRQLNDDGSYYYKVVNENNIEVSESGRVDNVGTDDEVMRVKGYYEYIGDDGVLYRVDYIADENGFQPTAAHLPTPPPIPEEILRSIRERGLARK</sequence>
<keyword evidence="5" id="KW-1185">Reference proteome</keyword>
<dbReference type="Pfam" id="PF00379">
    <property type="entry name" value="Chitin_bind_4"/>
    <property type="match status" value="1"/>
</dbReference>
<evidence type="ECO:0000256" key="3">
    <source>
        <dbReference type="SAM" id="SignalP"/>
    </source>
</evidence>
<evidence type="ECO:0000256" key="1">
    <source>
        <dbReference type="ARBA" id="ARBA00022460"/>
    </source>
</evidence>
<dbReference type="PANTHER" id="PTHR10380:SF200">
    <property type="entry name" value="CUTICULAR PROTEIN 49AB-RELATED"/>
    <property type="match status" value="1"/>
</dbReference>
<dbReference type="PROSITE" id="PS51155">
    <property type="entry name" value="CHIT_BIND_RR_2"/>
    <property type="match status" value="1"/>
</dbReference>
<dbReference type="EnsemblMetazoa" id="AALFPA23_005907.R7626">
    <property type="protein sequence ID" value="AALFPA23_005907.P7626"/>
    <property type="gene ID" value="AALFPA23_005907"/>
</dbReference>
<dbReference type="InterPro" id="IPR000618">
    <property type="entry name" value="Insect_cuticle"/>
</dbReference>
<proteinExistence type="predicted"/>
<dbReference type="PROSITE" id="PS00233">
    <property type="entry name" value="CHIT_BIND_RR_1"/>
    <property type="match status" value="1"/>
</dbReference>
<keyword evidence="1 2" id="KW-0193">Cuticle</keyword>
<reference evidence="4" key="2">
    <citation type="submission" date="2025-05" db="UniProtKB">
        <authorList>
            <consortium name="EnsemblMetazoa"/>
        </authorList>
    </citation>
    <scope>IDENTIFICATION</scope>
    <source>
        <strain evidence="4">Foshan</strain>
    </source>
</reference>
<dbReference type="RefSeq" id="XP_019549686.3">
    <property type="nucleotide sequence ID" value="XM_019694141.3"/>
</dbReference>
<keyword evidence="3" id="KW-0732">Signal</keyword>
<organism evidence="4 5">
    <name type="scientific">Aedes albopictus</name>
    <name type="common">Asian tiger mosquito</name>
    <name type="synonym">Stegomyia albopicta</name>
    <dbReference type="NCBI Taxonomy" id="7160"/>
    <lineage>
        <taxon>Eukaryota</taxon>
        <taxon>Metazoa</taxon>
        <taxon>Ecdysozoa</taxon>
        <taxon>Arthropoda</taxon>
        <taxon>Hexapoda</taxon>
        <taxon>Insecta</taxon>
        <taxon>Pterygota</taxon>
        <taxon>Neoptera</taxon>
        <taxon>Endopterygota</taxon>
        <taxon>Diptera</taxon>
        <taxon>Nematocera</taxon>
        <taxon>Culicoidea</taxon>
        <taxon>Culicidae</taxon>
        <taxon>Culicinae</taxon>
        <taxon>Aedini</taxon>
        <taxon>Aedes</taxon>
        <taxon>Stegomyia</taxon>
    </lineage>
</organism>
<protein>
    <submittedName>
        <fullName evidence="4">Uncharacterized protein</fullName>
    </submittedName>
</protein>
<feature type="chain" id="PRO_5045978673" evidence="3">
    <location>
        <begin position="25"/>
        <end position="230"/>
    </location>
</feature>
<dbReference type="InterPro" id="IPR031311">
    <property type="entry name" value="CHIT_BIND_RR_consensus"/>
</dbReference>
<name>A0ABM1Y5G6_AEDAL</name>
<dbReference type="InterPro" id="IPR050468">
    <property type="entry name" value="Cuticle_Struct_Prot"/>
</dbReference>
<evidence type="ECO:0000313" key="4">
    <source>
        <dbReference type="EnsemblMetazoa" id="AALFPA23_005907.P7626"/>
    </source>
</evidence>
<dbReference type="PANTHER" id="PTHR10380">
    <property type="entry name" value="CUTICLE PROTEIN"/>
    <property type="match status" value="1"/>
</dbReference>